<sequence length="326" mass="36159">MAEIDPCVPIDVRIEGPGGIIFLKHPVFVRPEATFYEARLQIVVQNVWRDPFVFVVQKDGKASVLNTAQEALFRCTRGGLLLRPGGGGGGPSGEGKAEKPGTTKGVGKDNPRGAGKEKEKGKEVGGKPKDGGGEPKKPKFKDDGGMYYYEGKGRVDGEKIAAYDCPTPSNLGPKGPKPQKGSKSPPRRASSPTFSISKPWSDHQCHSLCHCHCRHPRTALMCNDPLRYWEIIAESLREKLRAENRTDRFHIIVGHEGGEDIVKDMLCLKRVRRRHQALWYFYWYALQRLLCGSVGKTRPSQQQVVVVEGENVEGGCRVSRNWKLTS</sequence>
<dbReference type="EMBL" id="BFEA01000426">
    <property type="protein sequence ID" value="GBG83036.1"/>
    <property type="molecule type" value="Genomic_DNA"/>
</dbReference>
<accession>A0A388LL24</accession>
<name>A0A388LL24_CHABU</name>
<feature type="compositionally biased region" description="Gly residues" evidence="1">
    <location>
        <begin position="84"/>
        <end position="93"/>
    </location>
</feature>
<gene>
    <name evidence="2" type="ORF">CBR_g36654</name>
</gene>
<keyword evidence="3" id="KW-1185">Reference proteome</keyword>
<reference evidence="2 3" key="1">
    <citation type="journal article" date="2018" name="Cell">
        <title>The Chara Genome: Secondary Complexity and Implications for Plant Terrestrialization.</title>
        <authorList>
            <person name="Nishiyama T."/>
            <person name="Sakayama H."/>
            <person name="Vries J.D."/>
            <person name="Buschmann H."/>
            <person name="Saint-Marcoux D."/>
            <person name="Ullrich K.K."/>
            <person name="Haas F.B."/>
            <person name="Vanderstraeten L."/>
            <person name="Becker D."/>
            <person name="Lang D."/>
            <person name="Vosolsobe S."/>
            <person name="Rombauts S."/>
            <person name="Wilhelmsson P.K.I."/>
            <person name="Janitza P."/>
            <person name="Kern R."/>
            <person name="Heyl A."/>
            <person name="Rumpler F."/>
            <person name="Villalobos L.I.A.C."/>
            <person name="Clay J.M."/>
            <person name="Skokan R."/>
            <person name="Toyoda A."/>
            <person name="Suzuki Y."/>
            <person name="Kagoshima H."/>
            <person name="Schijlen E."/>
            <person name="Tajeshwar N."/>
            <person name="Catarino B."/>
            <person name="Hetherington A.J."/>
            <person name="Saltykova A."/>
            <person name="Bonnot C."/>
            <person name="Breuninger H."/>
            <person name="Symeonidi A."/>
            <person name="Radhakrishnan G.V."/>
            <person name="Van Nieuwerburgh F."/>
            <person name="Deforce D."/>
            <person name="Chang C."/>
            <person name="Karol K.G."/>
            <person name="Hedrich R."/>
            <person name="Ulvskov P."/>
            <person name="Glockner G."/>
            <person name="Delwiche C.F."/>
            <person name="Petrasek J."/>
            <person name="Van de Peer Y."/>
            <person name="Friml J."/>
            <person name="Beilby M."/>
            <person name="Dolan L."/>
            <person name="Kohara Y."/>
            <person name="Sugano S."/>
            <person name="Fujiyama A."/>
            <person name="Delaux P.-M."/>
            <person name="Quint M."/>
            <person name="TheiBen G."/>
            <person name="Hagemann M."/>
            <person name="Harholt J."/>
            <person name="Dunand C."/>
            <person name="Zachgo S."/>
            <person name="Langdale J."/>
            <person name="Maumus F."/>
            <person name="Straeten D.V.D."/>
            <person name="Gould S.B."/>
            <person name="Rensing S.A."/>
        </authorList>
    </citation>
    <scope>NUCLEOTIDE SEQUENCE [LARGE SCALE GENOMIC DNA]</scope>
    <source>
        <strain evidence="2 3">S276</strain>
    </source>
</reference>
<feature type="region of interest" description="Disordered" evidence="1">
    <location>
        <begin position="162"/>
        <end position="196"/>
    </location>
</feature>
<evidence type="ECO:0000313" key="3">
    <source>
        <dbReference type="Proteomes" id="UP000265515"/>
    </source>
</evidence>
<dbReference type="Proteomes" id="UP000265515">
    <property type="component" value="Unassembled WGS sequence"/>
</dbReference>
<feature type="region of interest" description="Disordered" evidence="1">
    <location>
        <begin position="83"/>
        <end position="146"/>
    </location>
</feature>
<organism evidence="2 3">
    <name type="scientific">Chara braunii</name>
    <name type="common">Braun's stonewort</name>
    <dbReference type="NCBI Taxonomy" id="69332"/>
    <lineage>
        <taxon>Eukaryota</taxon>
        <taxon>Viridiplantae</taxon>
        <taxon>Streptophyta</taxon>
        <taxon>Charophyceae</taxon>
        <taxon>Charales</taxon>
        <taxon>Characeae</taxon>
        <taxon>Chara</taxon>
    </lineage>
</organism>
<feature type="compositionally biased region" description="Low complexity" evidence="1">
    <location>
        <begin position="172"/>
        <end position="184"/>
    </location>
</feature>
<dbReference type="Gramene" id="GBG83036">
    <property type="protein sequence ID" value="GBG83036"/>
    <property type="gene ID" value="CBR_g36654"/>
</dbReference>
<dbReference type="AlphaFoldDB" id="A0A388LL24"/>
<evidence type="ECO:0000313" key="2">
    <source>
        <dbReference type="EMBL" id="GBG83036.1"/>
    </source>
</evidence>
<proteinExistence type="predicted"/>
<protein>
    <submittedName>
        <fullName evidence="2">Uncharacterized protein</fullName>
    </submittedName>
</protein>
<comment type="caution">
    <text evidence="2">The sequence shown here is derived from an EMBL/GenBank/DDBJ whole genome shotgun (WGS) entry which is preliminary data.</text>
</comment>
<evidence type="ECO:0000256" key="1">
    <source>
        <dbReference type="SAM" id="MobiDB-lite"/>
    </source>
</evidence>
<feature type="compositionally biased region" description="Basic and acidic residues" evidence="1">
    <location>
        <begin position="95"/>
        <end position="144"/>
    </location>
</feature>